<dbReference type="OrthoDB" id="7340997at2759"/>
<dbReference type="InterPro" id="IPR008907">
    <property type="entry name" value="TPP/p25"/>
</dbReference>
<dbReference type="AlphaFoldDB" id="A0A8X7BWR9"/>
<dbReference type="GO" id="GO:0015631">
    <property type="term" value="F:tubulin binding"/>
    <property type="evidence" value="ECO:0007669"/>
    <property type="project" value="InterPro"/>
</dbReference>
<reference evidence="3" key="1">
    <citation type="submission" date="2020-08" db="EMBL/GenBank/DDBJ databases">
        <title>Multicomponent nature underlies the extraordinary mechanical properties of spider dragline silk.</title>
        <authorList>
            <person name="Kono N."/>
            <person name="Nakamura H."/>
            <person name="Mori M."/>
            <person name="Yoshida Y."/>
            <person name="Ohtoshi R."/>
            <person name="Malay A.D."/>
            <person name="Moran D.A.P."/>
            <person name="Tomita M."/>
            <person name="Numata K."/>
            <person name="Arakawa K."/>
        </authorList>
    </citation>
    <scope>NUCLEOTIDE SEQUENCE</scope>
</reference>
<evidence type="ECO:0000256" key="1">
    <source>
        <dbReference type="ARBA" id="ARBA00010994"/>
    </source>
</evidence>
<dbReference type="Proteomes" id="UP000886998">
    <property type="component" value="Unassembled WGS sequence"/>
</dbReference>
<feature type="compositionally biased region" description="Basic and acidic residues" evidence="2">
    <location>
        <begin position="161"/>
        <end position="200"/>
    </location>
</feature>
<protein>
    <submittedName>
        <fullName evidence="3">Uncharacterized protein</fullName>
    </submittedName>
</protein>
<keyword evidence="4" id="KW-1185">Reference proteome</keyword>
<name>A0A8X7BWR9_9ARAC</name>
<dbReference type="GO" id="GO:0046785">
    <property type="term" value="P:microtubule polymerization"/>
    <property type="evidence" value="ECO:0007669"/>
    <property type="project" value="InterPro"/>
</dbReference>
<evidence type="ECO:0000256" key="2">
    <source>
        <dbReference type="SAM" id="MobiDB-lite"/>
    </source>
</evidence>
<evidence type="ECO:0000313" key="3">
    <source>
        <dbReference type="EMBL" id="GFY45933.1"/>
    </source>
</evidence>
<comment type="caution">
    <text evidence="3">The sequence shown here is derived from an EMBL/GenBank/DDBJ whole genome shotgun (WGS) entry which is preliminary data.</text>
</comment>
<dbReference type="Gene3D" id="1.10.238.10">
    <property type="entry name" value="EF-hand"/>
    <property type="match status" value="1"/>
</dbReference>
<organism evidence="3 4">
    <name type="scientific">Trichonephila inaurata madagascariensis</name>
    <dbReference type="NCBI Taxonomy" id="2747483"/>
    <lineage>
        <taxon>Eukaryota</taxon>
        <taxon>Metazoa</taxon>
        <taxon>Ecdysozoa</taxon>
        <taxon>Arthropoda</taxon>
        <taxon>Chelicerata</taxon>
        <taxon>Arachnida</taxon>
        <taxon>Araneae</taxon>
        <taxon>Araneomorphae</taxon>
        <taxon>Entelegynae</taxon>
        <taxon>Araneoidea</taxon>
        <taxon>Nephilidae</taxon>
        <taxon>Trichonephila</taxon>
        <taxon>Trichonephila inaurata</taxon>
    </lineage>
</organism>
<dbReference type="Pfam" id="PF05517">
    <property type="entry name" value="p25-alpha"/>
    <property type="match status" value="1"/>
</dbReference>
<proteinExistence type="inferred from homology"/>
<dbReference type="SUPFAM" id="SSF47473">
    <property type="entry name" value="EF-hand"/>
    <property type="match status" value="1"/>
</dbReference>
<comment type="similarity">
    <text evidence="1">Belongs to the TPPP family.</text>
</comment>
<sequence length="200" mass="23274">MTPAFLFWSTEEDLSDPRFPPPHNGYHHMFTLEVMRSLRERLDNNSSENETPTGTSLTYQELFSKYANFQNSEKDGKITLNIIEYWLKESELLDMSKGVTQSDTYQIFSDIAEDESRLTFDKFKEFLQALASKKKMEMNDELIKKLVNARNPLIGYDSSTSDERIDPIHKSVAVKETDQYPDISKENNDVRGNDDEHKKE</sequence>
<accession>A0A8X7BWR9</accession>
<evidence type="ECO:0000313" key="4">
    <source>
        <dbReference type="Proteomes" id="UP000886998"/>
    </source>
</evidence>
<dbReference type="InterPro" id="IPR011992">
    <property type="entry name" value="EF-hand-dom_pair"/>
</dbReference>
<dbReference type="EMBL" id="BMAV01005130">
    <property type="protein sequence ID" value="GFY45933.1"/>
    <property type="molecule type" value="Genomic_DNA"/>
</dbReference>
<gene>
    <name evidence="3" type="ORF">TNIN_212151</name>
</gene>
<feature type="region of interest" description="Disordered" evidence="2">
    <location>
        <begin position="158"/>
        <end position="200"/>
    </location>
</feature>